<dbReference type="EMBL" id="CAAALY010066614">
    <property type="protein sequence ID" value="VEL24231.1"/>
    <property type="molecule type" value="Genomic_DNA"/>
</dbReference>
<reference evidence="3" key="1">
    <citation type="submission" date="2018-11" db="EMBL/GenBank/DDBJ databases">
        <authorList>
            <consortium name="Pathogen Informatics"/>
        </authorList>
    </citation>
    <scope>NUCLEOTIDE SEQUENCE</scope>
</reference>
<keyword evidence="4" id="KW-1185">Reference proteome</keyword>
<protein>
    <submittedName>
        <fullName evidence="3">Uncharacterized protein</fullName>
    </submittedName>
</protein>
<accession>A0A3S5CNU6</accession>
<comment type="caution">
    <text evidence="3">The sequence shown here is derived from an EMBL/GenBank/DDBJ whole genome shotgun (WGS) entry which is preliminary data.</text>
</comment>
<evidence type="ECO:0000256" key="1">
    <source>
        <dbReference type="SAM" id="MobiDB-lite"/>
    </source>
</evidence>
<name>A0A3S5CNU6_9PLAT</name>
<feature type="compositionally biased region" description="Low complexity" evidence="1">
    <location>
        <begin position="164"/>
        <end position="183"/>
    </location>
</feature>
<sequence length="359" mass="37136">MSRTLVSASEPSPQTFPPANLSAAVFGTGNVVTATQLPTSAFSISSSSNPLISESLHSIEEFDLTSRVARPTFATESSVAISIAPTSIFNMVDDVDAITPITIAVTGSIHPISAPNSHTTLTTSVSSSTVLVPGAHSKLPELTNGLHSSSVNPDIHAKSTDTFSSSSSSISPSRTQQQLKQQQNPPISSTGFCCVDDDLSTLTLDVLGSGPGLLASVCDPSSNMGLVDASIPISESSCFTPSSNILPTTRSIEGAPSDAIKSIASPPFIDSNFVAIEGGENVPLSQLQFGHSTGAVHSLPSCQVSTDLSTASFKPSMFSICYCQTLKVLSLGLIICSPASQGLTFIFVIITGALSRHLF</sequence>
<evidence type="ECO:0000313" key="3">
    <source>
        <dbReference type="EMBL" id="VEL24231.1"/>
    </source>
</evidence>
<evidence type="ECO:0000313" key="4">
    <source>
        <dbReference type="Proteomes" id="UP000784294"/>
    </source>
</evidence>
<organism evidence="3 4">
    <name type="scientific">Protopolystoma xenopodis</name>
    <dbReference type="NCBI Taxonomy" id="117903"/>
    <lineage>
        <taxon>Eukaryota</taxon>
        <taxon>Metazoa</taxon>
        <taxon>Spiralia</taxon>
        <taxon>Lophotrochozoa</taxon>
        <taxon>Platyhelminthes</taxon>
        <taxon>Monogenea</taxon>
        <taxon>Polyopisthocotylea</taxon>
        <taxon>Polystomatidea</taxon>
        <taxon>Polystomatidae</taxon>
        <taxon>Protopolystoma</taxon>
    </lineage>
</organism>
<dbReference type="AlphaFoldDB" id="A0A3S5CNU6"/>
<proteinExistence type="predicted"/>
<feature type="region of interest" description="Disordered" evidence="1">
    <location>
        <begin position="141"/>
        <end position="187"/>
    </location>
</feature>
<keyword evidence="2" id="KW-1133">Transmembrane helix</keyword>
<gene>
    <name evidence="3" type="ORF">PXEA_LOCUS17671</name>
</gene>
<keyword evidence="2" id="KW-0472">Membrane</keyword>
<dbReference type="Proteomes" id="UP000784294">
    <property type="component" value="Unassembled WGS sequence"/>
</dbReference>
<evidence type="ECO:0000256" key="2">
    <source>
        <dbReference type="SAM" id="Phobius"/>
    </source>
</evidence>
<keyword evidence="2" id="KW-0812">Transmembrane</keyword>
<feature type="transmembrane region" description="Helical" evidence="2">
    <location>
        <begin position="328"/>
        <end position="354"/>
    </location>
</feature>